<dbReference type="OrthoDB" id="413313at2759"/>
<dbReference type="AlphaFoldDB" id="E3MM78"/>
<evidence type="ECO:0000313" key="2">
    <source>
        <dbReference type="Proteomes" id="UP000008281"/>
    </source>
</evidence>
<name>E3MM78_CAERE</name>
<reference evidence="1" key="1">
    <citation type="submission" date="2007-07" db="EMBL/GenBank/DDBJ databases">
        <title>PCAP assembly of the Caenorhabditis remanei genome.</title>
        <authorList>
            <consortium name="The Caenorhabditis remanei Sequencing Consortium"/>
            <person name="Wilson R.K."/>
        </authorList>
    </citation>
    <scope>NUCLEOTIDE SEQUENCE [LARGE SCALE GENOMIC DNA]</scope>
    <source>
        <strain evidence="1">PB4641</strain>
    </source>
</reference>
<dbReference type="OMA" id="EFQSFSM"/>
<dbReference type="GO" id="GO:0005615">
    <property type="term" value="C:extracellular space"/>
    <property type="evidence" value="ECO:0007669"/>
    <property type="project" value="TreeGrafter"/>
</dbReference>
<dbReference type="STRING" id="31234.E3MM78"/>
<dbReference type="Pfam" id="PF02995">
    <property type="entry name" value="DUF229"/>
    <property type="match status" value="2"/>
</dbReference>
<dbReference type="PANTHER" id="PTHR10974:SF72">
    <property type="entry name" value="SULFATASE DOMAIN-CONTAINING PROTEIN"/>
    <property type="match status" value="1"/>
</dbReference>
<dbReference type="InterPro" id="IPR017850">
    <property type="entry name" value="Alkaline_phosphatase_core_sf"/>
</dbReference>
<dbReference type="HOGENOM" id="CLU_039778_0_0_1"/>
<dbReference type="InParanoid" id="E3MM78"/>
<dbReference type="eggNOG" id="ENOG502RT5Q">
    <property type="taxonomic scope" value="Eukaryota"/>
</dbReference>
<dbReference type="PANTHER" id="PTHR10974">
    <property type="entry name" value="FI08016P-RELATED"/>
    <property type="match status" value="1"/>
</dbReference>
<proteinExistence type="predicted"/>
<evidence type="ECO:0000313" key="1">
    <source>
        <dbReference type="EMBL" id="EFP04825.1"/>
    </source>
</evidence>
<sequence length="521" mass="59900">MKNWANFTNGILTIHENLIEKRKKENNQNITCVYTEIIAGEELSNGTFLVQSSKKEVTIEPAIPTRINLEQFVVFCRDPSGYHFYNKTFFNFLPKLEKFSVRESESSNGLIILSVSGMFHNQAMRHLKQSLKFAAENDFISFSMFNQETNNNWGNLMKSFGNKEKIWESVRKINGSPTFLHTDSPKFSKMFGNQFDFHSNLYHNFNRQHFGHVNNCITDGSVTVEDAIDLWINSTRVFKHYSSYFSLLHLTEIAVPEDGKVVNLDEKLRISLEQLLEEGILDSTTVVVISDGGSGNSSVFEVESGKIEAKYGFFMIRLADSFRKKFPQNLEILKNNVDRLITNADVHETFLDLISKWNDSMSSSFGNSLLETQISRAKTCSDSEISDENCICSKVVKHETVKREEILKELLNVVKKEVSMHKCLSKVKINDYGLDFRTFGSINFFKFDGFLVLEQVKISEEYGFSDPIQLKFHGKARFSISDEVHLELRSPLELEEINQTIIQNKVTENCYQNIIKGFRTH</sequence>
<dbReference type="EMBL" id="DS268456">
    <property type="protein sequence ID" value="EFP04825.1"/>
    <property type="molecule type" value="Genomic_DNA"/>
</dbReference>
<protein>
    <submittedName>
        <fullName evidence="1">Uncharacterized protein</fullName>
    </submittedName>
</protein>
<dbReference type="Gene3D" id="3.40.720.10">
    <property type="entry name" value="Alkaline Phosphatase, subunit A"/>
    <property type="match status" value="1"/>
</dbReference>
<organism evidence="2">
    <name type="scientific">Caenorhabditis remanei</name>
    <name type="common">Caenorhabditis vulgaris</name>
    <dbReference type="NCBI Taxonomy" id="31234"/>
    <lineage>
        <taxon>Eukaryota</taxon>
        <taxon>Metazoa</taxon>
        <taxon>Ecdysozoa</taxon>
        <taxon>Nematoda</taxon>
        <taxon>Chromadorea</taxon>
        <taxon>Rhabditida</taxon>
        <taxon>Rhabditina</taxon>
        <taxon>Rhabditomorpha</taxon>
        <taxon>Rhabditoidea</taxon>
        <taxon>Rhabditidae</taxon>
        <taxon>Peloderinae</taxon>
        <taxon>Caenorhabditis</taxon>
    </lineage>
</organism>
<dbReference type="FunCoup" id="E3MM78">
    <property type="interactions" value="51"/>
</dbReference>
<keyword evidence="2" id="KW-1185">Reference proteome</keyword>
<dbReference type="InterPro" id="IPR004245">
    <property type="entry name" value="DUF229"/>
</dbReference>
<gene>
    <name evidence="1" type="ORF">CRE_29926</name>
</gene>
<accession>E3MM78</accession>
<dbReference type="Proteomes" id="UP000008281">
    <property type="component" value="Unassembled WGS sequence"/>
</dbReference>